<dbReference type="SUPFAM" id="SSF55785">
    <property type="entry name" value="PYP-like sensor domain (PAS domain)"/>
    <property type="match status" value="1"/>
</dbReference>
<comment type="caution">
    <text evidence="6">The sequence shown here is derived from an EMBL/GenBank/DDBJ whole genome shotgun (WGS) entry which is preliminary data.</text>
</comment>
<dbReference type="GO" id="GO:0006355">
    <property type="term" value="P:regulation of DNA-templated transcription"/>
    <property type="evidence" value="ECO:0007669"/>
    <property type="project" value="InterPro"/>
</dbReference>
<evidence type="ECO:0000313" key="7">
    <source>
        <dbReference type="Proteomes" id="UP000054874"/>
    </source>
</evidence>
<dbReference type="SUPFAM" id="SSF55781">
    <property type="entry name" value="GAF domain-like"/>
    <property type="match status" value="1"/>
</dbReference>
<accession>A0A0V8QEL0</accession>
<dbReference type="Gene3D" id="1.10.10.60">
    <property type="entry name" value="Homeodomain-like"/>
    <property type="match status" value="1"/>
</dbReference>
<dbReference type="GO" id="GO:0000150">
    <property type="term" value="F:DNA strand exchange activity"/>
    <property type="evidence" value="ECO:0007669"/>
    <property type="project" value="InterPro"/>
</dbReference>
<keyword evidence="2" id="KW-0067">ATP-binding</keyword>
<dbReference type="SUPFAM" id="SSF52540">
    <property type="entry name" value="P-loop containing nucleoside triphosphate hydrolases"/>
    <property type="match status" value="1"/>
</dbReference>
<dbReference type="InterPro" id="IPR006120">
    <property type="entry name" value="Resolvase_HTH_dom"/>
</dbReference>
<protein>
    <recommendedName>
        <fullName evidence="5">Sigma-54 factor interaction domain-containing protein</fullName>
    </recommendedName>
</protein>
<dbReference type="InterPro" id="IPR035965">
    <property type="entry name" value="PAS-like_dom_sf"/>
</dbReference>
<evidence type="ECO:0000256" key="4">
    <source>
        <dbReference type="ARBA" id="ARBA00023163"/>
    </source>
</evidence>
<proteinExistence type="predicted"/>
<dbReference type="Pfam" id="PF00158">
    <property type="entry name" value="Sigma54_activat"/>
    <property type="match status" value="1"/>
</dbReference>
<dbReference type="Gene3D" id="3.30.450.20">
    <property type="entry name" value="PAS domain"/>
    <property type="match status" value="1"/>
</dbReference>
<dbReference type="AlphaFoldDB" id="A0A0V8QEL0"/>
<evidence type="ECO:0000256" key="2">
    <source>
        <dbReference type="ARBA" id="ARBA00022840"/>
    </source>
</evidence>
<reference evidence="6 7" key="1">
    <citation type="submission" date="2015-11" db="EMBL/GenBank/DDBJ databases">
        <title>Butyribacter intestini gen. nov., sp. nov., a butyric acid-producing bacterium of the family Lachnospiraceae isolated from the human faeces.</title>
        <authorList>
            <person name="Zou Y."/>
            <person name="Xue W."/>
            <person name="Luo G."/>
            <person name="Lv M."/>
        </authorList>
    </citation>
    <scope>NUCLEOTIDE SEQUENCE [LARGE SCALE GENOMIC DNA]</scope>
    <source>
        <strain evidence="6 7">ACET-33324</strain>
    </source>
</reference>
<dbReference type="EMBL" id="LNAM01000153">
    <property type="protein sequence ID" value="KSV59023.1"/>
    <property type="molecule type" value="Genomic_DNA"/>
</dbReference>
<organism evidence="6 7">
    <name type="scientific">Acetivibrio ethanolgignens</name>
    <dbReference type="NCBI Taxonomy" id="290052"/>
    <lineage>
        <taxon>Bacteria</taxon>
        <taxon>Bacillati</taxon>
        <taxon>Bacillota</taxon>
        <taxon>Clostridia</taxon>
        <taxon>Eubacteriales</taxon>
        <taxon>Oscillospiraceae</taxon>
        <taxon>Acetivibrio</taxon>
    </lineage>
</organism>
<evidence type="ECO:0000259" key="5">
    <source>
        <dbReference type="PROSITE" id="PS50045"/>
    </source>
</evidence>
<keyword evidence="3" id="KW-0805">Transcription regulation</keyword>
<feature type="domain" description="Sigma-54 factor interaction" evidence="5">
    <location>
        <begin position="285"/>
        <end position="418"/>
    </location>
</feature>
<dbReference type="PANTHER" id="PTHR32071">
    <property type="entry name" value="TRANSCRIPTIONAL REGULATORY PROTEIN"/>
    <property type="match status" value="1"/>
</dbReference>
<evidence type="ECO:0000313" key="6">
    <source>
        <dbReference type="EMBL" id="KSV59023.1"/>
    </source>
</evidence>
<dbReference type="RefSeq" id="WP_058352658.1">
    <property type="nucleotide sequence ID" value="NZ_CABMMD010000153.1"/>
</dbReference>
<name>A0A0V8QEL0_9FIRM</name>
<dbReference type="Proteomes" id="UP000054874">
    <property type="component" value="Unassembled WGS sequence"/>
</dbReference>
<dbReference type="InterPro" id="IPR009057">
    <property type="entry name" value="Homeodomain-like_sf"/>
</dbReference>
<dbReference type="InterPro" id="IPR003018">
    <property type="entry name" value="GAF"/>
</dbReference>
<dbReference type="InterPro" id="IPR027417">
    <property type="entry name" value="P-loop_NTPase"/>
</dbReference>
<evidence type="ECO:0000256" key="3">
    <source>
        <dbReference type="ARBA" id="ARBA00023015"/>
    </source>
</evidence>
<keyword evidence="4" id="KW-0804">Transcription</keyword>
<dbReference type="Pfam" id="PF01590">
    <property type="entry name" value="GAF"/>
    <property type="match status" value="1"/>
</dbReference>
<dbReference type="GO" id="GO:0005524">
    <property type="term" value="F:ATP binding"/>
    <property type="evidence" value="ECO:0007669"/>
    <property type="project" value="UniProtKB-KW"/>
</dbReference>
<dbReference type="InterPro" id="IPR029016">
    <property type="entry name" value="GAF-like_dom_sf"/>
</dbReference>
<dbReference type="PROSITE" id="PS50045">
    <property type="entry name" value="SIGMA54_INTERACT_4"/>
    <property type="match status" value="1"/>
</dbReference>
<dbReference type="STRING" id="290052.ASU35_01495"/>
<dbReference type="GO" id="GO:0003677">
    <property type="term" value="F:DNA binding"/>
    <property type="evidence" value="ECO:0007669"/>
    <property type="project" value="UniProtKB-KW"/>
</dbReference>
<dbReference type="SUPFAM" id="SSF46689">
    <property type="entry name" value="Homeodomain-like"/>
    <property type="match status" value="1"/>
</dbReference>
<evidence type="ECO:0000256" key="1">
    <source>
        <dbReference type="ARBA" id="ARBA00022741"/>
    </source>
</evidence>
<dbReference type="Gene3D" id="3.30.450.40">
    <property type="match status" value="1"/>
</dbReference>
<keyword evidence="1" id="KW-0547">Nucleotide-binding</keyword>
<dbReference type="Gene3D" id="3.40.50.300">
    <property type="entry name" value="P-loop containing nucleotide triphosphate hydrolases"/>
    <property type="match status" value="1"/>
</dbReference>
<gene>
    <name evidence="6" type="ORF">ASU35_01495</name>
</gene>
<keyword evidence="7" id="KW-1185">Reference proteome</keyword>
<dbReference type="Pfam" id="PF02796">
    <property type="entry name" value="HTH_7"/>
    <property type="match status" value="1"/>
</dbReference>
<sequence length="573" mass="66474">MSSLLGKIRSFVDNFAVVISDIVDTDVIITDSNMDIVGSKFKYFSLYKDIKIGSLISDVLINNHNLLIENKRQIPSCRECEQFESCKIQGFVGVPIRYEKQVLGVIALILPKSRVKTLFETIDSTITFMENMADLVAVRMINHIEKKGLRQKILQIESILDLMEDAVLYTDIYGNVIYINHSFKEEFYVDAGLIGKNICKVYPEFIQWIDESYSVENLKVTINHYGQNFYGLLNRKQVSITEGQYGLIFSLRPHKNISTNSLTFVPGTIVTLPWLEKFMESEWTEIAAKYAELDSHLLICGEEQAMNELLAKGIANHSNRRLNAIKIIYMQNVYRDLMDSYLLGEYGVVRNMDGGILVIVQPEQMPLYLQDKFAEIMRTGKLEISSGRFIAVNVRFIFCTIMDLGVFAKENTFSKKLYQIISEHILCPETTIHNNKQFFMKYCAAGLRYYNKIYCTRRKKDIVNVSLMERIWSDCRSVPLGMLETILECIVRDGSYKGKEINFYDKEFRPRMASVKEMEEQQIRRMVELGYTRQEMEEILQISRTTLYRKLKEYHLQVKKARKGKISYLSGKE</sequence>
<dbReference type="InterPro" id="IPR002078">
    <property type="entry name" value="Sigma_54_int"/>
</dbReference>